<accession>A0A1Z2XW08</accession>
<dbReference type="EMBL" id="CP065321">
    <property type="protein sequence ID" value="QQR31898.1"/>
    <property type="molecule type" value="Genomic_DNA"/>
</dbReference>
<evidence type="ECO:0000259" key="6">
    <source>
        <dbReference type="Pfam" id="PF04542"/>
    </source>
</evidence>
<dbReference type="Proteomes" id="UP000196710">
    <property type="component" value="Chromosome"/>
</dbReference>
<dbReference type="SUPFAM" id="SSF88946">
    <property type="entry name" value="Sigma2 domain of RNA polymerase sigma factors"/>
    <property type="match status" value="1"/>
</dbReference>
<keyword evidence="2" id="KW-0805">Transcription regulation</keyword>
<dbReference type="InterPro" id="IPR013325">
    <property type="entry name" value="RNA_pol_sigma_r2"/>
</dbReference>
<evidence type="ECO:0000256" key="2">
    <source>
        <dbReference type="ARBA" id="ARBA00023015"/>
    </source>
</evidence>
<gene>
    <name evidence="8" type="ORF">ADH66_19330</name>
    <name evidence="9" type="ORF">I5Q82_09760</name>
</gene>
<comment type="similarity">
    <text evidence="1">Belongs to the sigma-70 factor family. ECF subfamily.</text>
</comment>
<dbReference type="PANTHER" id="PTHR43133:SF8">
    <property type="entry name" value="RNA POLYMERASE SIGMA FACTOR HI_1459-RELATED"/>
    <property type="match status" value="1"/>
</dbReference>
<organism evidence="9 11">
    <name type="scientific">Acutalibacter muris</name>
    <dbReference type="NCBI Taxonomy" id="1796620"/>
    <lineage>
        <taxon>Bacteria</taxon>
        <taxon>Bacillati</taxon>
        <taxon>Bacillota</taxon>
        <taxon>Clostridia</taxon>
        <taxon>Eubacteriales</taxon>
        <taxon>Acutalibacteraceae</taxon>
        <taxon>Acutalibacter</taxon>
    </lineage>
</organism>
<dbReference type="InterPro" id="IPR013324">
    <property type="entry name" value="RNA_pol_sigma_r3/r4-like"/>
</dbReference>
<dbReference type="GO" id="GO:0016987">
    <property type="term" value="F:sigma factor activity"/>
    <property type="evidence" value="ECO:0007669"/>
    <property type="project" value="UniProtKB-KW"/>
</dbReference>
<proteinExistence type="inferred from homology"/>
<dbReference type="InterPro" id="IPR007627">
    <property type="entry name" value="RNA_pol_sigma70_r2"/>
</dbReference>
<keyword evidence="10" id="KW-1185">Reference proteome</keyword>
<evidence type="ECO:0000259" key="7">
    <source>
        <dbReference type="Pfam" id="PF08281"/>
    </source>
</evidence>
<evidence type="ECO:0000313" key="11">
    <source>
        <dbReference type="Proteomes" id="UP000596035"/>
    </source>
</evidence>
<dbReference type="InterPro" id="IPR039425">
    <property type="entry name" value="RNA_pol_sigma-70-like"/>
</dbReference>
<protein>
    <submittedName>
        <fullName evidence="9">RNA polymerase sigma factor</fullName>
    </submittedName>
</protein>
<dbReference type="RefSeq" id="WP_066537427.1">
    <property type="nucleotide sequence ID" value="NZ_CAPVCI010000031.1"/>
</dbReference>
<evidence type="ECO:0000256" key="4">
    <source>
        <dbReference type="ARBA" id="ARBA00023125"/>
    </source>
</evidence>
<dbReference type="NCBIfam" id="TIGR02937">
    <property type="entry name" value="sigma70-ECF"/>
    <property type="match status" value="1"/>
</dbReference>
<evidence type="ECO:0000256" key="1">
    <source>
        <dbReference type="ARBA" id="ARBA00010641"/>
    </source>
</evidence>
<name>A0A1Z2XW08_9FIRM</name>
<dbReference type="SUPFAM" id="SSF88659">
    <property type="entry name" value="Sigma3 and sigma4 domains of RNA polymerase sigma factors"/>
    <property type="match status" value="1"/>
</dbReference>
<keyword evidence="4" id="KW-0238">DNA-binding</keyword>
<reference evidence="9 11" key="3">
    <citation type="submission" date="2020-11" db="EMBL/GenBank/DDBJ databases">
        <title>Closed and high quality bacterial genomes of the OMM12 community.</title>
        <authorList>
            <person name="Marbouty M."/>
            <person name="Lamy-Besnier Q."/>
            <person name="Debarbieux L."/>
            <person name="Koszul R."/>
        </authorList>
    </citation>
    <scope>NUCLEOTIDE SEQUENCE [LARGE SCALE GENOMIC DNA]</scope>
    <source>
        <strain evidence="9 11">KB18</strain>
    </source>
</reference>
<keyword evidence="3" id="KW-0731">Sigma factor</keyword>
<dbReference type="Gene3D" id="1.10.1740.10">
    <property type="match status" value="1"/>
</dbReference>
<dbReference type="GO" id="GO:0006352">
    <property type="term" value="P:DNA-templated transcription initiation"/>
    <property type="evidence" value="ECO:0007669"/>
    <property type="project" value="InterPro"/>
</dbReference>
<feature type="domain" description="RNA polymerase sigma-70 region 2" evidence="6">
    <location>
        <begin position="24"/>
        <end position="88"/>
    </location>
</feature>
<evidence type="ECO:0000313" key="9">
    <source>
        <dbReference type="EMBL" id="QQR31898.1"/>
    </source>
</evidence>
<dbReference type="AlphaFoldDB" id="A0A1Z2XW08"/>
<dbReference type="KEGG" id="amur:ADH66_19330"/>
<dbReference type="Pfam" id="PF04542">
    <property type="entry name" value="Sigma70_r2"/>
    <property type="match status" value="1"/>
</dbReference>
<dbReference type="EMBL" id="CP021422">
    <property type="protein sequence ID" value="ASB42601.1"/>
    <property type="molecule type" value="Genomic_DNA"/>
</dbReference>
<reference evidence="10" key="2">
    <citation type="submission" date="2017-05" db="EMBL/GenBank/DDBJ databases">
        <title>Improved OligoMM genomes.</title>
        <authorList>
            <person name="Garzetti D."/>
        </authorList>
    </citation>
    <scope>NUCLEOTIDE SEQUENCE [LARGE SCALE GENOMIC DNA]</scope>
    <source>
        <strain evidence="10">KB18</strain>
    </source>
</reference>
<dbReference type="InterPro" id="IPR036388">
    <property type="entry name" value="WH-like_DNA-bd_sf"/>
</dbReference>
<reference evidence="8" key="1">
    <citation type="journal article" date="2017" name="Genome Announc.">
        <title>High-Quality Whole-Genome Sequences of the Oligo-Mouse-Microbiota Bacterial Community.</title>
        <authorList>
            <person name="Garzetti D."/>
            <person name="Brugiroux S."/>
            <person name="Bunk B."/>
            <person name="Pukall R."/>
            <person name="McCoy K.D."/>
            <person name="Macpherson A.J."/>
            <person name="Stecher B."/>
        </authorList>
    </citation>
    <scope>NUCLEOTIDE SEQUENCE</scope>
    <source>
        <strain evidence="8">KB18</strain>
    </source>
</reference>
<dbReference type="GO" id="GO:0003677">
    <property type="term" value="F:DNA binding"/>
    <property type="evidence" value="ECO:0007669"/>
    <property type="project" value="UniProtKB-KW"/>
</dbReference>
<feature type="domain" description="RNA polymerase sigma factor 70 region 4 type 2" evidence="7">
    <location>
        <begin position="123"/>
        <end position="175"/>
    </location>
</feature>
<dbReference type="PANTHER" id="PTHR43133">
    <property type="entry name" value="RNA POLYMERASE ECF-TYPE SIGMA FACTO"/>
    <property type="match status" value="1"/>
</dbReference>
<dbReference type="InterPro" id="IPR014284">
    <property type="entry name" value="RNA_pol_sigma-70_dom"/>
</dbReference>
<dbReference type="InterPro" id="IPR013249">
    <property type="entry name" value="RNA_pol_sigma70_r4_t2"/>
</dbReference>
<evidence type="ECO:0000256" key="5">
    <source>
        <dbReference type="ARBA" id="ARBA00023163"/>
    </source>
</evidence>
<evidence type="ECO:0000313" key="10">
    <source>
        <dbReference type="Proteomes" id="UP000196710"/>
    </source>
</evidence>
<dbReference type="Proteomes" id="UP000596035">
    <property type="component" value="Chromosome"/>
</dbReference>
<evidence type="ECO:0000256" key="3">
    <source>
        <dbReference type="ARBA" id="ARBA00023082"/>
    </source>
</evidence>
<dbReference type="Pfam" id="PF08281">
    <property type="entry name" value="Sigma70_r4_2"/>
    <property type="match status" value="1"/>
</dbReference>
<evidence type="ECO:0000313" key="8">
    <source>
        <dbReference type="EMBL" id="ASB42601.1"/>
    </source>
</evidence>
<keyword evidence="5" id="KW-0804">Transcription</keyword>
<dbReference type="Gene3D" id="1.10.10.10">
    <property type="entry name" value="Winged helix-like DNA-binding domain superfamily/Winged helix DNA-binding domain"/>
    <property type="match status" value="1"/>
</dbReference>
<sequence length="186" mass="21661">MEDERIVALFLRRDEAALGLTAAKYGQKLRALADNLLRDRGAAEECENDTYMQAWAAIPPHEPWNYLFPFLAKITRRLAIDVARARSRQKRSAPIMELTSELEQCIPSPNDTPGQADGTLLIELVENFLRSLSEERRNMFIRRYWYLDPVKEVADFFGCSQGRVKTTLYRVRRDLREYLIKEGYDI</sequence>